<dbReference type="PROSITE" id="PS50850">
    <property type="entry name" value="MFS"/>
    <property type="match status" value="1"/>
</dbReference>
<dbReference type="CDD" id="cd17320">
    <property type="entry name" value="MFS_MdfA_MDR_like"/>
    <property type="match status" value="1"/>
</dbReference>
<dbReference type="GO" id="GO:1990961">
    <property type="term" value="P:xenobiotic detoxification by transmembrane export across the plasma membrane"/>
    <property type="evidence" value="ECO:0007669"/>
    <property type="project" value="InterPro"/>
</dbReference>
<evidence type="ECO:0000256" key="3">
    <source>
        <dbReference type="ARBA" id="ARBA00022448"/>
    </source>
</evidence>
<reference evidence="10 11" key="1">
    <citation type="submission" date="2020-08" db="EMBL/GenBank/DDBJ databases">
        <title>Sequencing the genomes of 1000 actinobacteria strains.</title>
        <authorList>
            <person name="Klenk H.-P."/>
        </authorList>
    </citation>
    <scope>NUCLEOTIDE SEQUENCE [LARGE SCALE GENOMIC DNA]</scope>
    <source>
        <strain evidence="10 11">DSM 45582</strain>
    </source>
</reference>
<evidence type="ECO:0000256" key="1">
    <source>
        <dbReference type="ARBA" id="ARBA00004651"/>
    </source>
</evidence>
<name>A0A840NBN1_9PSEU</name>
<accession>A0A840NBN1</accession>
<evidence type="ECO:0000256" key="7">
    <source>
        <dbReference type="ARBA" id="ARBA00023136"/>
    </source>
</evidence>
<feature type="transmembrane region" description="Helical" evidence="8">
    <location>
        <begin position="200"/>
        <end position="224"/>
    </location>
</feature>
<evidence type="ECO:0000256" key="8">
    <source>
        <dbReference type="SAM" id="Phobius"/>
    </source>
</evidence>
<dbReference type="RefSeq" id="WP_184477147.1">
    <property type="nucleotide sequence ID" value="NZ_JACHIV010000001.1"/>
</dbReference>
<gene>
    <name evidence="10" type="ORF">BJ969_000633</name>
</gene>
<keyword evidence="7 8" id="KW-0472">Membrane</keyword>
<dbReference type="SUPFAM" id="SSF103473">
    <property type="entry name" value="MFS general substrate transporter"/>
    <property type="match status" value="1"/>
</dbReference>
<evidence type="ECO:0000256" key="4">
    <source>
        <dbReference type="ARBA" id="ARBA00022475"/>
    </source>
</evidence>
<evidence type="ECO:0000256" key="2">
    <source>
        <dbReference type="ARBA" id="ARBA00006236"/>
    </source>
</evidence>
<dbReference type="PANTHER" id="PTHR23502">
    <property type="entry name" value="MAJOR FACILITATOR SUPERFAMILY"/>
    <property type="match status" value="1"/>
</dbReference>
<feature type="transmembrane region" description="Helical" evidence="8">
    <location>
        <begin position="33"/>
        <end position="52"/>
    </location>
</feature>
<evidence type="ECO:0000256" key="5">
    <source>
        <dbReference type="ARBA" id="ARBA00022692"/>
    </source>
</evidence>
<feature type="transmembrane region" description="Helical" evidence="8">
    <location>
        <begin position="90"/>
        <end position="109"/>
    </location>
</feature>
<dbReference type="InterPro" id="IPR005829">
    <property type="entry name" value="Sugar_transporter_CS"/>
</dbReference>
<feature type="domain" description="Major facilitator superfamily (MFS) profile" evidence="9">
    <location>
        <begin position="1"/>
        <end position="382"/>
    </location>
</feature>
<keyword evidence="6 8" id="KW-1133">Transmembrane helix</keyword>
<dbReference type="PROSITE" id="PS00216">
    <property type="entry name" value="SUGAR_TRANSPORT_1"/>
    <property type="match status" value="1"/>
</dbReference>
<proteinExistence type="inferred from homology"/>
<evidence type="ECO:0000313" key="10">
    <source>
        <dbReference type="EMBL" id="MBB5067545.1"/>
    </source>
</evidence>
<comment type="subcellular location">
    <subcellularLocation>
        <location evidence="1">Cell membrane</location>
        <topology evidence="1">Multi-pass membrane protein</topology>
    </subcellularLocation>
</comment>
<feature type="transmembrane region" description="Helical" evidence="8">
    <location>
        <begin position="121"/>
        <end position="139"/>
    </location>
</feature>
<dbReference type="InterPro" id="IPR036259">
    <property type="entry name" value="MFS_trans_sf"/>
</dbReference>
<evidence type="ECO:0000313" key="11">
    <source>
        <dbReference type="Proteomes" id="UP000580474"/>
    </source>
</evidence>
<dbReference type="InterPro" id="IPR011701">
    <property type="entry name" value="MFS"/>
</dbReference>
<feature type="transmembrane region" description="Helical" evidence="8">
    <location>
        <begin position="293"/>
        <end position="317"/>
    </location>
</feature>
<dbReference type="InterPro" id="IPR004812">
    <property type="entry name" value="Efflux_drug-R_Bcr/CmlA"/>
</dbReference>
<evidence type="ECO:0000256" key="6">
    <source>
        <dbReference type="ARBA" id="ARBA00022989"/>
    </source>
</evidence>
<feature type="transmembrane region" description="Helical" evidence="8">
    <location>
        <begin position="266"/>
        <end position="287"/>
    </location>
</feature>
<dbReference type="GO" id="GO:0005886">
    <property type="term" value="C:plasma membrane"/>
    <property type="evidence" value="ECO:0007669"/>
    <property type="project" value="UniProtKB-SubCell"/>
</dbReference>
<dbReference type="GO" id="GO:0042910">
    <property type="term" value="F:xenobiotic transmembrane transporter activity"/>
    <property type="evidence" value="ECO:0007669"/>
    <property type="project" value="InterPro"/>
</dbReference>
<keyword evidence="4" id="KW-1003">Cell membrane</keyword>
<protein>
    <submittedName>
        <fullName evidence="10">DHA1 family bicyclomycin/chloramphenicol resistance-like MFS transporter</fullName>
    </submittedName>
</protein>
<feature type="transmembrane region" description="Helical" evidence="8">
    <location>
        <begin position="236"/>
        <end position="254"/>
    </location>
</feature>
<keyword evidence="3" id="KW-0813">Transport</keyword>
<keyword evidence="11" id="KW-1185">Reference proteome</keyword>
<dbReference type="NCBIfam" id="TIGR00710">
    <property type="entry name" value="efflux_Bcr_CflA"/>
    <property type="match status" value="1"/>
</dbReference>
<comment type="caution">
    <text evidence="10">The sequence shown here is derived from an EMBL/GenBank/DDBJ whole genome shotgun (WGS) entry which is preliminary data.</text>
</comment>
<dbReference type="Pfam" id="PF07690">
    <property type="entry name" value="MFS_1"/>
    <property type="match status" value="1"/>
</dbReference>
<evidence type="ECO:0000259" key="9">
    <source>
        <dbReference type="PROSITE" id="PS50850"/>
    </source>
</evidence>
<dbReference type="AlphaFoldDB" id="A0A840NBN1"/>
<dbReference type="EMBL" id="JACHIV010000001">
    <property type="protein sequence ID" value="MBB5067545.1"/>
    <property type="molecule type" value="Genomic_DNA"/>
</dbReference>
<organism evidence="10 11">
    <name type="scientific">Saccharopolyspora gloriosae</name>
    <dbReference type="NCBI Taxonomy" id="455344"/>
    <lineage>
        <taxon>Bacteria</taxon>
        <taxon>Bacillati</taxon>
        <taxon>Actinomycetota</taxon>
        <taxon>Actinomycetes</taxon>
        <taxon>Pseudonocardiales</taxon>
        <taxon>Pseudonocardiaceae</taxon>
        <taxon>Saccharopolyspora</taxon>
    </lineage>
</organism>
<dbReference type="Proteomes" id="UP000580474">
    <property type="component" value="Unassembled WGS sequence"/>
</dbReference>
<dbReference type="FunFam" id="1.20.1720.10:FF:000005">
    <property type="entry name" value="Bcr/CflA family efflux transporter"/>
    <property type="match status" value="1"/>
</dbReference>
<dbReference type="Gene3D" id="1.20.1720.10">
    <property type="entry name" value="Multidrug resistance protein D"/>
    <property type="match status" value="1"/>
</dbReference>
<feature type="transmembrane region" description="Helical" evidence="8">
    <location>
        <begin position="151"/>
        <end position="170"/>
    </location>
</feature>
<keyword evidence="5 8" id="KW-0812">Transmembrane</keyword>
<comment type="similarity">
    <text evidence="2">Belongs to the major facilitator superfamily. Bcr/CmlA family.</text>
</comment>
<dbReference type="PANTHER" id="PTHR23502:SF132">
    <property type="entry name" value="POLYAMINE TRANSPORTER 2-RELATED"/>
    <property type="match status" value="1"/>
</dbReference>
<feature type="transmembrane region" description="Helical" evidence="8">
    <location>
        <begin position="353"/>
        <end position="376"/>
    </location>
</feature>
<dbReference type="InterPro" id="IPR020846">
    <property type="entry name" value="MFS_dom"/>
</dbReference>
<feature type="transmembrane region" description="Helical" evidence="8">
    <location>
        <begin position="329"/>
        <end position="347"/>
    </location>
</feature>
<sequence length="390" mass="39106">MGTLTGLGPLSIDMYLPAFPALAAEMAADPAAIQLTLATFTVGLAVGQLLAGPLSDAVGRKWPLMVGLGVYAVAGVSAALAPSVPVLATIRFAQGLGAAAGIVIARAVVRDRFSGAALARFFSLLMLVNAVTPIVGPLLGSQLLRVVSWRGTFVVLAVTGVVLLLAVARIEESLPRSARRGGGLAATRDDVRALLVDGRFVGYVLVAALPFASLFAYISGSTFVLQGVFGLSVQEFGLVFGINSLGTLLAGAFNTRLLTWFSAQQLLRTGLVVLSVSGLGVLVSAVGGLGLPGILVCLFLVMAGIGLILPNATTLALDPQGTRAGSASALLGVVQSLAGGIAAPLVGSGGVGTAVPMGVTIAVPALLALAVGHVVLTADGRRGQKSTSAV</sequence>
<feature type="transmembrane region" description="Helical" evidence="8">
    <location>
        <begin position="64"/>
        <end position="84"/>
    </location>
</feature>